<sequence precursor="true">MMKKYMCLALLVICFAFSHALGDDAFPLKAKRVLFLGDSITNAGHYVSDIETQLRLQVISPLPEIINIGLSSETCSGLSEPDHPFPRPDVHERLDRALDKARPDVVVACYGMNDGIYYPFSEERFAAYKAGVRKLVNKVHTSGAKIVLMTPPPFDPSPLKGKEGKLLPAGAEKYAWFAIYENYDDVIQRYAEWVMQNDAGADMVVNVHQPISDFLKEQRERDPGFSMANDGVHMDARGHRVMAKAILNAWGLDSWKEPSPELQKLVQQRERVLHAAWLSHIGHKRPGVKEGLPLADAVANAAELDAKITPLVPAGK</sequence>
<evidence type="ECO:0000313" key="4">
    <source>
        <dbReference type="Proteomes" id="UP000187735"/>
    </source>
</evidence>
<gene>
    <name evidence="3" type="ORF">Fuma_05575</name>
</gene>
<proteinExistence type="predicted"/>
<name>A0A1P8WPC4_9PLAN</name>
<dbReference type="Proteomes" id="UP000187735">
    <property type="component" value="Chromosome"/>
</dbReference>
<dbReference type="STRING" id="1891926.Fuma_05575"/>
<keyword evidence="3" id="KW-0378">Hydrolase</keyword>
<dbReference type="InterPro" id="IPR036514">
    <property type="entry name" value="SGNH_hydro_sf"/>
</dbReference>
<protein>
    <submittedName>
        <fullName evidence="3">GDSL-like Lipase/Acylhydrolase</fullName>
    </submittedName>
</protein>
<dbReference type="Pfam" id="PF13472">
    <property type="entry name" value="Lipase_GDSL_2"/>
    <property type="match status" value="1"/>
</dbReference>
<keyword evidence="4" id="KW-1185">Reference proteome</keyword>
<dbReference type="PANTHER" id="PTHR30383:SF5">
    <property type="entry name" value="SGNH HYDROLASE-TYPE ESTERASE DOMAIN-CONTAINING PROTEIN"/>
    <property type="match status" value="1"/>
</dbReference>
<keyword evidence="1" id="KW-0732">Signal</keyword>
<evidence type="ECO:0000256" key="1">
    <source>
        <dbReference type="SAM" id="SignalP"/>
    </source>
</evidence>
<dbReference type="CDD" id="cd01834">
    <property type="entry name" value="SGNH_hydrolase_like_2"/>
    <property type="match status" value="1"/>
</dbReference>
<dbReference type="InterPro" id="IPR051532">
    <property type="entry name" value="Ester_Hydrolysis_Enzymes"/>
</dbReference>
<dbReference type="AlphaFoldDB" id="A0A1P8WPC4"/>
<dbReference type="KEGG" id="fmr:Fuma_05575"/>
<evidence type="ECO:0000313" key="3">
    <source>
        <dbReference type="EMBL" id="APZ95912.1"/>
    </source>
</evidence>
<dbReference type="EMBL" id="CP017641">
    <property type="protein sequence ID" value="APZ95912.1"/>
    <property type="molecule type" value="Genomic_DNA"/>
</dbReference>
<accession>A0A1P8WPC4</accession>
<feature type="signal peptide" evidence="1">
    <location>
        <begin position="1"/>
        <end position="22"/>
    </location>
</feature>
<dbReference type="GO" id="GO:0004622">
    <property type="term" value="F:phosphatidylcholine lysophospholipase activity"/>
    <property type="evidence" value="ECO:0007669"/>
    <property type="project" value="TreeGrafter"/>
</dbReference>
<dbReference type="PANTHER" id="PTHR30383">
    <property type="entry name" value="THIOESTERASE 1/PROTEASE 1/LYSOPHOSPHOLIPASE L1"/>
    <property type="match status" value="1"/>
</dbReference>
<dbReference type="Gene3D" id="3.40.50.1110">
    <property type="entry name" value="SGNH hydrolase"/>
    <property type="match status" value="1"/>
</dbReference>
<dbReference type="SUPFAM" id="SSF52266">
    <property type="entry name" value="SGNH hydrolase"/>
    <property type="match status" value="1"/>
</dbReference>
<feature type="chain" id="PRO_5012998483" evidence="1">
    <location>
        <begin position="23"/>
        <end position="316"/>
    </location>
</feature>
<dbReference type="InterPro" id="IPR013830">
    <property type="entry name" value="SGNH_hydro"/>
</dbReference>
<organism evidence="3 4">
    <name type="scientific">Fuerstiella marisgermanici</name>
    <dbReference type="NCBI Taxonomy" id="1891926"/>
    <lineage>
        <taxon>Bacteria</taxon>
        <taxon>Pseudomonadati</taxon>
        <taxon>Planctomycetota</taxon>
        <taxon>Planctomycetia</taxon>
        <taxon>Planctomycetales</taxon>
        <taxon>Planctomycetaceae</taxon>
        <taxon>Fuerstiella</taxon>
    </lineage>
</organism>
<feature type="domain" description="SGNH hydrolase-type esterase" evidence="2">
    <location>
        <begin position="35"/>
        <end position="241"/>
    </location>
</feature>
<reference evidence="3 4" key="1">
    <citation type="journal article" date="2016" name="Front. Microbiol.">
        <title>Fuerstia marisgermanicae gen. nov., sp. nov., an Unusual Member of the Phylum Planctomycetes from the German Wadden Sea.</title>
        <authorList>
            <person name="Kohn T."/>
            <person name="Heuer A."/>
            <person name="Jogler M."/>
            <person name="Vollmers J."/>
            <person name="Boedeker C."/>
            <person name="Bunk B."/>
            <person name="Rast P."/>
            <person name="Borchert D."/>
            <person name="Glockner I."/>
            <person name="Freese H.M."/>
            <person name="Klenk H.P."/>
            <person name="Overmann J."/>
            <person name="Kaster A.K."/>
            <person name="Rohde M."/>
            <person name="Wiegand S."/>
            <person name="Jogler C."/>
        </authorList>
    </citation>
    <scope>NUCLEOTIDE SEQUENCE [LARGE SCALE GENOMIC DNA]</scope>
    <source>
        <strain evidence="3 4">NH11</strain>
    </source>
</reference>
<evidence type="ECO:0000259" key="2">
    <source>
        <dbReference type="Pfam" id="PF13472"/>
    </source>
</evidence>